<evidence type="ECO:0000313" key="1">
    <source>
        <dbReference type="EMBL" id="EHA22998.1"/>
    </source>
</evidence>
<name>G3Y3F3_ASPNA</name>
<proteinExistence type="predicted"/>
<dbReference type="VEuPathDB" id="FungiDB:ASPNIDRAFT2_37028"/>
<dbReference type="HOGENOM" id="CLU_1030472_0_0_1"/>
<sequence length="270" mass="29632">MNMDRPDHPINDPVMGFGLKIETSPTIIANFPKPERNQKLPARQGKIAYEWSVKDAASPTVWEPVLEEEVVVVVVAVPYWRCGSAASPHGLIDDNHLGLGKRWSWPGVINTRKGPSVSGRLSVQNRTRPRIAGEALAVTGTAALVPQPKLKSLGRRWPPINPSRTLVSRSSMAQMSRRMQASSGRFRAGRPATGWNIDARLSQQLGLKRRGEPGVWQLACASLPVPYAFFLSVQVRWHIQYNPRQCYCCSAATLSSGGIPPLPSAEQASI</sequence>
<gene>
    <name evidence="1" type="ORF">ASPNIDRAFT_37028</name>
</gene>
<organism evidence="1 2">
    <name type="scientific">Aspergillus niger (strain ATCC 1015 / CBS 113.46 / FGSC A1144 / LSHB Ac4 / NCTC 3858a / NRRL 328 / USDA 3528.7)</name>
    <dbReference type="NCBI Taxonomy" id="380704"/>
    <lineage>
        <taxon>Eukaryota</taxon>
        <taxon>Fungi</taxon>
        <taxon>Dikarya</taxon>
        <taxon>Ascomycota</taxon>
        <taxon>Pezizomycotina</taxon>
        <taxon>Eurotiomycetes</taxon>
        <taxon>Eurotiomycetidae</taxon>
        <taxon>Eurotiales</taxon>
        <taxon>Aspergillaceae</taxon>
        <taxon>Aspergillus</taxon>
        <taxon>Aspergillus subgen. Circumdati</taxon>
    </lineage>
</organism>
<dbReference type="EMBL" id="ACJE01000010">
    <property type="protein sequence ID" value="EHA22998.1"/>
    <property type="molecule type" value="Genomic_DNA"/>
</dbReference>
<protein>
    <submittedName>
        <fullName evidence="1">Uncharacterized protein</fullName>
    </submittedName>
</protein>
<dbReference type="OrthoDB" id="10418152at2759"/>
<evidence type="ECO:0000313" key="2">
    <source>
        <dbReference type="Proteomes" id="UP000009038"/>
    </source>
</evidence>
<dbReference type="Proteomes" id="UP000009038">
    <property type="component" value="Unassembled WGS sequence"/>
</dbReference>
<accession>G3Y3F3</accession>
<dbReference type="AlphaFoldDB" id="G3Y3F3"/>
<reference evidence="1 2" key="1">
    <citation type="journal article" date="2011" name="Genome Res.">
        <title>Comparative genomics of citric-acid-producing Aspergillus niger ATCC 1015 versus enzyme-producing CBS 513.88.</title>
        <authorList>
            <person name="Andersen M.R."/>
            <person name="Salazar M.P."/>
            <person name="Schaap P.J."/>
            <person name="van de Vondervoort P.J."/>
            <person name="Culley D."/>
            <person name="Thykaer J."/>
            <person name="Frisvad J.C."/>
            <person name="Nielsen K.F."/>
            <person name="Albang R."/>
            <person name="Albermann K."/>
            <person name="Berka R.M."/>
            <person name="Braus G.H."/>
            <person name="Braus-Stromeyer S.A."/>
            <person name="Corrochano L.M."/>
            <person name="Dai Z."/>
            <person name="van Dijck P.W."/>
            <person name="Hofmann G."/>
            <person name="Lasure L.L."/>
            <person name="Magnuson J.K."/>
            <person name="Menke H."/>
            <person name="Meijer M."/>
            <person name="Meijer S.L."/>
            <person name="Nielsen J.B."/>
            <person name="Nielsen M.L."/>
            <person name="van Ooyen A.J."/>
            <person name="Pel H.J."/>
            <person name="Poulsen L."/>
            <person name="Samson R.A."/>
            <person name="Stam H."/>
            <person name="Tsang A."/>
            <person name="van den Brink J.M."/>
            <person name="Atkins A."/>
            <person name="Aerts A."/>
            <person name="Shapiro H."/>
            <person name="Pangilinan J."/>
            <person name="Salamov A."/>
            <person name="Lou Y."/>
            <person name="Lindquist E."/>
            <person name="Lucas S."/>
            <person name="Grimwood J."/>
            <person name="Grigoriev I.V."/>
            <person name="Kubicek C.P."/>
            <person name="Martinez D."/>
            <person name="van Peij N.N."/>
            <person name="Roubos J.A."/>
            <person name="Nielsen J."/>
            <person name="Baker S.E."/>
        </authorList>
    </citation>
    <scope>NUCLEOTIDE SEQUENCE [LARGE SCALE GENOMIC DNA]</scope>
    <source>
        <strain evidence="2">ATCC 1015 / CBS 113.46 / FGSC A1144 / LSHB Ac4 / NCTC 3858a / NRRL 328 / USDA 3528.7</strain>
    </source>
</reference>
<comment type="caution">
    <text evidence="1">The sequence shown here is derived from an EMBL/GenBank/DDBJ whole genome shotgun (WGS) entry which is preliminary data.</text>
</comment>